<protein>
    <recommendedName>
        <fullName evidence="2">DUF7054 domain-containing protein</fullName>
    </recommendedName>
</protein>
<evidence type="ECO:0000259" key="2">
    <source>
        <dbReference type="Pfam" id="PF23156"/>
    </source>
</evidence>
<name>A0ABR2N3E3_9ASPA</name>
<feature type="region of interest" description="Disordered" evidence="1">
    <location>
        <begin position="1"/>
        <end position="39"/>
    </location>
</feature>
<evidence type="ECO:0000313" key="3">
    <source>
        <dbReference type="EMBL" id="KAK8970131.1"/>
    </source>
</evidence>
<dbReference type="EMBL" id="JBBWWR010000002">
    <property type="protein sequence ID" value="KAK8970131.1"/>
    <property type="molecule type" value="Genomic_DNA"/>
</dbReference>
<reference evidence="3 4" key="1">
    <citation type="journal article" date="2022" name="Nat. Plants">
        <title>Genomes of leafy and leafless Platanthera orchids illuminate the evolution of mycoheterotrophy.</title>
        <authorList>
            <person name="Li M.H."/>
            <person name="Liu K.W."/>
            <person name="Li Z."/>
            <person name="Lu H.C."/>
            <person name="Ye Q.L."/>
            <person name="Zhang D."/>
            <person name="Wang J.Y."/>
            <person name="Li Y.F."/>
            <person name="Zhong Z.M."/>
            <person name="Liu X."/>
            <person name="Yu X."/>
            <person name="Liu D.K."/>
            <person name="Tu X.D."/>
            <person name="Liu B."/>
            <person name="Hao Y."/>
            <person name="Liao X.Y."/>
            <person name="Jiang Y.T."/>
            <person name="Sun W.H."/>
            <person name="Chen J."/>
            <person name="Chen Y.Q."/>
            <person name="Ai Y."/>
            <person name="Zhai J.W."/>
            <person name="Wu S.S."/>
            <person name="Zhou Z."/>
            <person name="Hsiao Y.Y."/>
            <person name="Wu W.L."/>
            <person name="Chen Y.Y."/>
            <person name="Lin Y.F."/>
            <person name="Hsu J.L."/>
            <person name="Li C.Y."/>
            <person name="Wang Z.W."/>
            <person name="Zhao X."/>
            <person name="Zhong W.Y."/>
            <person name="Ma X.K."/>
            <person name="Ma L."/>
            <person name="Huang J."/>
            <person name="Chen G.Z."/>
            <person name="Huang M.Z."/>
            <person name="Huang L."/>
            <person name="Peng D.H."/>
            <person name="Luo Y.B."/>
            <person name="Zou S.Q."/>
            <person name="Chen S.P."/>
            <person name="Lan S."/>
            <person name="Tsai W.C."/>
            <person name="Van de Peer Y."/>
            <person name="Liu Z.J."/>
        </authorList>
    </citation>
    <scope>NUCLEOTIDE SEQUENCE [LARGE SCALE GENOMIC DNA]</scope>
    <source>
        <strain evidence="3">Lor288</strain>
    </source>
</reference>
<dbReference type="PANTHER" id="PTHR33270:SF24">
    <property type="entry name" value="EXPRESSED PROTEIN"/>
    <property type="match status" value="1"/>
</dbReference>
<keyword evidence="4" id="KW-1185">Reference proteome</keyword>
<evidence type="ECO:0000256" key="1">
    <source>
        <dbReference type="SAM" id="MobiDB-lite"/>
    </source>
</evidence>
<dbReference type="Proteomes" id="UP001412067">
    <property type="component" value="Unassembled WGS sequence"/>
</dbReference>
<accession>A0ABR2N3E3</accession>
<dbReference type="InterPro" id="IPR040358">
    <property type="entry name" value="At4g22758-like"/>
</dbReference>
<organism evidence="3 4">
    <name type="scientific">Platanthera guangdongensis</name>
    <dbReference type="NCBI Taxonomy" id="2320717"/>
    <lineage>
        <taxon>Eukaryota</taxon>
        <taxon>Viridiplantae</taxon>
        <taxon>Streptophyta</taxon>
        <taxon>Embryophyta</taxon>
        <taxon>Tracheophyta</taxon>
        <taxon>Spermatophyta</taxon>
        <taxon>Magnoliopsida</taxon>
        <taxon>Liliopsida</taxon>
        <taxon>Asparagales</taxon>
        <taxon>Orchidaceae</taxon>
        <taxon>Orchidoideae</taxon>
        <taxon>Orchideae</taxon>
        <taxon>Orchidinae</taxon>
        <taxon>Platanthera</taxon>
    </lineage>
</organism>
<dbReference type="PANTHER" id="PTHR33270">
    <property type="entry name" value="BNAC05G50380D PROTEIN"/>
    <property type="match status" value="1"/>
</dbReference>
<feature type="domain" description="DUF7054" evidence="2">
    <location>
        <begin position="72"/>
        <end position="154"/>
    </location>
</feature>
<dbReference type="InterPro" id="IPR055482">
    <property type="entry name" value="DUF7054"/>
</dbReference>
<comment type="caution">
    <text evidence="3">The sequence shown here is derived from an EMBL/GenBank/DDBJ whole genome shotgun (WGS) entry which is preliminary data.</text>
</comment>
<dbReference type="Pfam" id="PF23156">
    <property type="entry name" value="DUF7054"/>
    <property type="match status" value="1"/>
</dbReference>
<feature type="region of interest" description="Disordered" evidence="1">
    <location>
        <begin position="163"/>
        <end position="182"/>
    </location>
</feature>
<gene>
    <name evidence="3" type="ORF">KSP40_PGU006304</name>
</gene>
<sequence length="216" mass="23274">MAPFSAPSKGLRRLPPRSASFNGRTEEIAAPPPWQMRRPKTHPDVLAAVRRPSTPQTSISAAGRSPEVKLPAKVLVSVTVQRSPGPVQVMAALEWTVDELVSAALRIYIQEERRPSLPSGDPALFGLHYSQFSLESLDSREKLINLGSRGFFLCPRADSANAVGGNRGSPAPPSETAVSPPWKCRRDAEKGGRIGIPCPNFSGGTRILVPLGHPKF</sequence>
<evidence type="ECO:0000313" key="4">
    <source>
        <dbReference type="Proteomes" id="UP001412067"/>
    </source>
</evidence>
<proteinExistence type="predicted"/>